<name>A0A1S1V5L3_9FIRM</name>
<dbReference type="Gene3D" id="3.90.550.10">
    <property type="entry name" value="Spore Coat Polysaccharide Biosynthesis Protein SpsA, Chain A"/>
    <property type="match status" value="1"/>
</dbReference>
<dbReference type="Pfam" id="PF00535">
    <property type="entry name" value="Glycos_transf_2"/>
    <property type="match status" value="1"/>
</dbReference>
<evidence type="ECO:0000259" key="3">
    <source>
        <dbReference type="Pfam" id="PF00535"/>
    </source>
</evidence>
<feature type="domain" description="Glycosyltransferase 2-like" evidence="3">
    <location>
        <begin position="5"/>
        <end position="130"/>
    </location>
</feature>
<evidence type="ECO:0000313" key="4">
    <source>
        <dbReference type="EMBL" id="OHW61878.1"/>
    </source>
</evidence>
<keyword evidence="5" id="KW-1185">Reference proteome</keyword>
<evidence type="ECO:0000313" key="5">
    <source>
        <dbReference type="Proteomes" id="UP000180254"/>
    </source>
</evidence>
<dbReference type="SUPFAM" id="SSF53448">
    <property type="entry name" value="Nucleotide-diphospho-sugar transferases"/>
    <property type="match status" value="1"/>
</dbReference>
<evidence type="ECO:0000256" key="2">
    <source>
        <dbReference type="ARBA" id="ARBA00022679"/>
    </source>
</evidence>
<dbReference type="GO" id="GO:0016757">
    <property type="term" value="F:glycosyltransferase activity"/>
    <property type="evidence" value="ECO:0007669"/>
    <property type="project" value="UniProtKB-KW"/>
</dbReference>
<dbReference type="EC" id="2.4.-.-" evidence="4"/>
<dbReference type="EMBL" id="MKIE01000006">
    <property type="protein sequence ID" value="OHW61878.1"/>
    <property type="molecule type" value="Genomic_DNA"/>
</dbReference>
<accession>A0A1S1V5L3</accession>
<proteinExistence type="predicted"/>
<dbReference type="AlphaFoldDB" id="A0A1S1V5L3"/>
<keyword evidence="2 4" id="KW-0808">Transferase</keyword>
<protein>
    <submittedName>
        <fullName evidence="4">Putative glycosyltransferase EpsH</fullName>
        <ecNumber evidence="4">2.4.-.-</ecNumber>
    </submittedName>
</protein>
<dbReference type="CDD" id="cd00761">
    <property type="entry name" value="Glyco_tranf_GTA_type"/>
    <property type="match status" value="1"/>
</dbReference>
<evidence type="ECO:0000256" key="1">
    <source>
        <dbReference type="ARBA" id="ARBA00022676"/>
    </source>
</evidence>
<sequence>MIKVSIIVPFYNAECGIRKTIESIQRQSLKEIEVIFVDDGSTDESASLVDSYTADERIKLVRKENEGVSSARNRGIAEARGEYIGFVDSDDWIEKDMYKEMYSLAVESGADICICGFVRERDGYTENEDLNLSGINGADSEAIKKQLVFSMVSGEDPLKWDGIFMGSVWRMIYRRNTILEQSILFDEELAIMEDTVFCLESLLASGNIVASDKSYYHYVYSSDSAVNRYREDFYDQIKAVSKRTRDLLEKSSYYGEELEKRMSWRYIKLCIWAIVNEVGAGTEKSFGEKTRCISEICEDAHFKNSIAKVKKSNYNFRNRIKLFLLERNMGTILYFYFKLAEKSKKGELQ</sequence>
<organism evidence="4 5">
    <name type="scientific">Andreesenia angusta</name>
    <dbReference type="NCBI Taxonomy" id="39480"/>
    <lineage>
        <taxon>Bacteria</taxon>
        <taxon>Bacillati</taxon>
        <taxon>Bacillota</taxon>
        <taxon>Tissierellia</taxon>
        <taxon>Tissierellales</taxon>
        <taxon>Gottschalkiaceae</taxon>
        <taxon>Andreesenia</taxon>
    </lineage>
</organism>
<dbReference type="InterPro" id="IPR001173">
    <property type="entry name" value="Glyco_trans_2-like"/>
</dbReference>
<gene>
    <name evidence="4" type="primary">epsH</name>
    <name evidence="4" type="ORF">EUAN_16410</name>
</gene>
<dbReference type="STRING" id="39480.EUAN_16410"/>
<dbReference type="InterPro" id="IPR029044">
    <property type="entry name" value="Nucleotide-diphossugar_trans"/>
</dbReference>
<dbReference type="RefSeq" id="WP_071063495.1">
    <property type="nucleotide sequence ID" value="NZ_MKIE01000006.1"/>
</dbReference>
<reference evidence="4 5" key="1">
    <citation type="submission" date="2016-09" db="EMBL/GenBank/DDBJ databases">
        <title>Genome sequence of Eubacterium angustum.</title>
        <authorList>
            <person name="Poehlein A."/>
            <person name="Daniel R."/>
        </authorList>
    </citation>
    <scope>NUCLEOTIDE SEQUENCE [LARGE SCALE GENOMIC DNA]</scope>
    <source>
        <strain evidence="4 5">DSM 1989</strain>
    </source>
</reference>
<comment type="caution">
    <text evidence="4">The sequence shown here is derived from an EMBL/GenBank/DDBJ whole genome shotgun (WGS) entry which is preliminary data.</text>
</comment>
<dbReference type="PANTHER" id="PTHR22916">
    <property type="entry name" value="GLYCOSYLTRANSFERASE"/>
    <property type="match status" value="1"/>
</dbReference>
<dbReference type="PANTHER" id="PTHR22916:SF51">
    <property type="entry name" value="GLYCOSYLTRANSFERASE EPSH-RELATED"/>
    <property type="match status" value="1"/>
</dbReference>
<dbReference type="Proteomes" id="UP000180254">
    <property type="component" value="Unassembled WGS sequence"/>
</dbReference>
<dbReference type="OrthoDB" id="8773442at2"/>
<keyword evidence="1 4" id="KW-0328">Glycosyltransferase</keyword>